<dbReference type="InterPro" id="IPR001752">
    <property type="entry name" value="Kinesin_motor_dom"/>
</dbReference>
<comment type="caution">
    <text evidence="2">Lacks conserved residue(s) required for the propagation of feature annotation.</text>
</comment>
<comment type="caution">
    <text evidence="4">The sequence shown here is derived from an EMBL/GenBank/DDBJ whole genome shotgun (WGS) entry which is preliminary data.</text>
</comment>
<reference evidence="4 5" key="1">
    <citation type="journal article" date="2019" name="G3 (Bethesda)">
        <title>Sequencing of a Wild Apple (Malus baccata) Genome Unravels the Differences Between Cultivated and Wild Apple Species Regarding Disease Resistance and Cold Tolerance.</title>
        <authorList>
            <person name="Chen X."/>
        </authorList>
    </citation>
    <scope>NUCLEOTIDE SEQUENCE [LARGE SCALE GENOMIC DNA]</scope>
    <source>
        <strain evidence="5">cv. Shandingzi</strain>
        <tissue evidence="4">Leaves</tissue>
    </source>
</reference>
<dbReference type="InterPro" id="IPR036961">
    <property type="entry name" value="Kinesin_motor_dom_sf"/>
</dbReference>
<dbReference type="PANTHER" id="PTHR47972">
    <property type="entry name" value="KINESIN-LIKE PROTEIN KLP-3"/>
    <property type="match status" value="1"/>
</dbReference>
<gene>
    <name evidence="4" type="ORF">C1H46_008038</name>
</gene>
<dbReference type="GO" id="GO:0008017">
    <property type="term" value="F:microtubule binding"/>
    <property type="evidence" value="ECO:0007669"/>
    <property type="project" value="InterPro"/>
</dbReference>
<keyword evidence="5" id="KW-1185">Reference proteome</keyword>
<dbReference type="Pfam" id="PF00225">
    <property type="entry name" value="Kinesin"/>
    <property type="match status" value="1"/>
</dbReference>
<dbReference type="Proteomes" id="UP000315295">
    <property type="component" value="Unassembled WGS sequence"/>
</dbReference>
<dbReference type="InterPro" id="IPR027417">
    <property type="entry name" value="P-loop_NTPase"/>
</dbReference>
<dbReference type="PROSITE" id="PS50067">
    <property type="entry name" value="KINESIN_MOTOR_2"/>
    <property type="match status" value="1"/>
</dbReference>
<feature type="domain" description="Kinesin motor" evidence="3">
    <location>
        <begin position="1"/>
        <end position="50"/>
    </location>
</feature>
<evidence type="ECO:0000313" key="4">
    <source>
        <dbReference type="EMBL" id="TQE06330.1"/>
    </source>
</evidence>
<dbReference type="GO" id="GO:0003777">
    <property type="term" value="F:microtubule motor activity"/>
    <property type="evidence" value="ECO:0007669"/>
    <property type="project" value="InterPro"/>
</dbReference>
<dbReference type="GO" id="GO:0005524">
    <property type="term" value="F:ATP binding"/>
    <property type="evidence" value="ECO:0007669"/>
    <property type="project" value="InterPro"/>
</dbReference>
<dbReference type="EMBL" id="VIEB01000105">
    <property type="protein sequence ID" value="TQE06330.1"/>
    <property type="molecule type" value="Genomic_DNA"/>
</dbReference>
<dbReference type="SUPFAM" id="SSF47923">
    <property type="entry name" value="Ypt/Rab-GAP domain of gyp1p"/>
    <property type="match status" value="1"/>
</dbReference>
<proteinExistence type="inferred from homology"/>
<dbReference type="InterPro" id="IPR027640">
    <property type="entry name" value="Kinesin-like_fam"/>
</dbReference>
<dbReference type="Gene3D" id="3.40.850.10">
    <property type="entry name" value="Kinesin motor domain"/>
    <property type="match status" value="1"/>
</dbReference>
<evidence type="ECO:0000256" key="2">
    <source>
        <dbReference type="PROSITE-ProRule" id="PRU00283"/>
    </source>
</evidence>
<keyword evidence="1" id="KW-0505">Motor protein</keyword>
<dbReference type="InterPro" id="IPR035969">
    <property type="entry name" value="Rab-GAP_TBC_sf"/>
</dbReference>
<dbReference type="GO" id="GO:0015630">
    <property type="term" value="C:microtubule cytoskeleton"/>
    <property type="evidence" value="ECO:0007669"/>
    <property type="project" value="TreeGrafter"/>
</dbReference>
<accession>A0A540N777</accession>
<evidence type="ECO:0000259" key="3">
    <source>
        <dbReference type="PROSITE" id="PS50067"/>
    </source>
</evidence>
<protein>
    <recommendedName>
        <fullName evidence="3">Kinesin motor domain-containing protein</fullName>
    </recommendedName>
</protein>
<evidence type="ECO:0000256" key="1">
    <source>
        <dbReference type="ARBA" id="ARBA00023175"/>
    </source>
</evidence>
<organism evidence="4 5">
    <name type="scientific">Malus baccata</name>
    <name type="common">Siberian crab apple</name>
    <name type="synonym">Pyrus baccata</name>
    <dbReference type="NCBI Taxonomy" id="106549"/>
    <lineage>
        <taxon>Eukaryota</taxon>
        <taxon>Viridiplantae</taxon>
        <taxon>Streptophyta</taxon>
        <taxon>Embryophyta</taxon>
        <taxon>Tracheophyta</taxon>
        <taxon>Spermatophyta</taxon>
        <taxon>Magnoliopsida</taxon>
        <taxon>eudicotyledons</taxon>
        <taxon>Gunneridae</taxon>
        <taxon>Pentapetalae</taxon>
        <taxon>rosids</taxon>
        <taxon>fabids</taxon>
        <taxon>Rosales</taxon>
        <taxon>Rosaceae</taxon>
        <taxon>Amygdaloideae</taxon>
        <taxon>Maleae</taxon>
        <taxon>Malus</taxon>
    </lineage>
</organism>
<dbReference type="GO" id="GO:0007018">
    <property type="term" value="P:microtubule-based movement"/>
    <property type="evidence" value="ECO:0007669"/>
    <property type="project" value="InterPro"/>
</dbReference>
<dbReference type="STRING" id="106549.A0A540N777"/>
<dbReference type="SUPFAM" id="SSF52540">
    <property type="entry name" value="P-loop containing nucleoside triphosphate hydrolases"/>
    <property type="match status" value="1"/>
</dbReference>
<dbReference type="Gene3D" id="1.10.472.80">
    <property type="entry name" value="Ypt/Rab-GAP domain of gyp1p, domain 3"/>
    <property type="match status" value="1"/>
</dbReference>
<dbReference type="PANTHER" id="PTHR47972:SF35">
    <property type="entry name" value="KINESIN-LIKE PROTEIN KIN-14Q"/>
    <property type="match status" value="1"/>
</dbReference>
<dbReference type="AlphaFoldDB" id="A0A540N777"/>
<sequence length="122" mass="13912">MCRNSKLSHLLQDSLGGDSKTLMFVQISPSENDVSETLCSLNFASRVRGIELGPAKRQLDTSELLRYKQMFNPQFYAFKWITLLLTQEFKFADSLHTWDTLSSDLRVLSFHGVPCSNMCQAE</sequence>
<name>A0A540N777_MALBA</name>
<evidence type="ECO:0000313" key="5">
    <source>
        <dbReference type="Proteomes" id="UP000315295"/>
    </source>
</evidence>
<comment type="similarity">
    <text evidence="2">Belongs to the TRAFAC class myosin-kinesin ATPase superfamily. Kinesin family.</text>
</comment>